<feature type="compositionally biased region" description="Polar residues" evidence="3">
    <location>
        <begin position="56"/>
        <end position="70"/>
    </location>
</feature>
<name>A0A139HTP2_9PEZI</name>
<feature type="domain" description="Major facilitator superfamily (MFS) profile" evidence="5">
    <location>
        <begin position="693"/>
        <end position="1088"/>
    </location>
</feature>
<evidence type="ECO:0000313" key="6">
    <source>
        <dbReference type="EMBL" id="KXT05796.1"/>
    </source>
</evidence>
<feature type="transmembrane region" description="Helical" evidence="4">
    <location>
        <begin position="790"/>
        <end position="813"/>
    </location>
</feature>
<protein>
    <recommendedName>
        <fullName evidence="5">Major facilitator superfamily (MFS) profile domain-containing protein</fullName>
    </recommendedName>
</protein>
<keyword evidence="4" id="KW-0472">Membrane</keyword>
<keyword evidence="7" id="KW-1185">Reference proteome</keyword>
<dbReference type="PROSITE" id="PS50850">
    <property type="entry name" value="MFS"/>
    <property type="match status" value="1"/>
</dbReference>
<feature type="transmembrane region" description="Helical" evidence="4">
    <location>
        <begin position="761"/>
        <end position="784"/>
    </location>
</feature>
<dbReference type="Pfam" id="PF07690">
    <property type="entry name" value="MFS_1"/>
    <property type="match status" value="1"/>
</dbReference>
<comment type="similarity">
    <text evidence="2">Belongs to the major facilitator superfamily. Monocarboxylate porter (TC 2.A.1.13) family.</text>
</comment>
<dbReference type="CDD" id="cd17352">
    <property type="entry name" value="MFS_MCT_SLC16"/>
    <property type="match status" value="1"/>
</dbReference>
<feature type="transmembrane region" description="Helical" evidence="4">
    <location>
        <begin position="891"/>
        <end position="909"/>
    </location>
</feature>
<feature type="transmembrane region" description="Helical" evidence="4">
    <location>
        <begin position="850"/>
        <end position="870"/>
    </location>
</feature>
<dbReference type="InterPro" id="IPR011701">
    <property type="entry name" value="MFS"/>
</dbReference>
<dbReference type="PANTHER" id="PTHR11360">
    <property type="entry name" value="MONOCARBOXYLATE TRANSPORTER"/>
    <property type="match status" value="1"/>
</dbReference>
<dbReference type="SUPFAM" id="SSF56112">
    <property type="entry name" value="Protein kinase-like (PK-like)"/>
    <property type="match status" value="1"/>
</dbReference>
<dbReference type="OrthoDB" id="10003767at2759"/>
<comment type="caution">
    <text evidence="6">The sequence shown here is derived from an EMBL/GenBank/DDBJ whole genome shotgun (WGS) entry which is preliminary data.</text>
</comment>
<feature type="compositionally biased region" description="Polar residues" evidence="3">
    <location>
        <begin position="664"/>
        <end position="676"/>
    </location>
</feature>
<dbReference type="InterPro" id="IPR036259">
    <property type="entry name" value="MFS_trans_sf"/>
</dbReference>
<feature type="transmembrane region" description="Helical" evidence="4">
    <location>
        <begin position="999"/>
        <end position="1025"/>
    </location>
</feature>
<feature type="transmembrane region" description="Helical" evidence="4">
    <location>
        <begin position="960"/>
        <end position="979"/>
    </location>
</feature>
<dbReference type="GO" id="GO:0016020">
    <property type="term" value="C:membrane"/>
    <property type="evidence" value="ECO:0007669"/>
    <property type="project" value="UniProtKB-SubCell"/>
</dbReference>
<dbReference type="InterPro" id="IPR050327">
    <property type="entry name" value="Proton-linked_MCT"/>
</dbReference>
<evidence type="ECO:0000256" key="3">
    <source>
        <dbReference type="SAM" id="MobiDB-lite"/>
    </source>
</evidence>
<dbReference type="GO" id="GO:0022857">
    <property type="term" value="F:transmembrane transporter activity"/>
    <property type="evidence" value="ECO:0007669"/>
    <property type="project" value="InterPro"/>
</dbReference>
<proteinExistence type="inferred from homology"/>
<sequence>MPIRDRATRAIRKTRSLLRPQSELGPSQTGPSHMHEPISREPGSGHRDRREEPLSLHQTTHASIPPTSYTAAAEAHHGTESINVVGDGSDASPGPTAETEVDRDEVKEEKYWGPIRDISESKLIELVKNVAASKSTNGLGSEWRVIKKPRGAFNQSYILESDSQQRLNVRVPACGFPSRWNEIDAKLLRDTALGMEWIRRKTNLPIPELVSFDTSMENAIDAPYILMSFINGRPLNETWPANGDDPTEVHERRLKVLKQLSQFVVSFSSLRFDKFGALSFPIDDDENPIIEGALRLEDTNIFTVNRKFFGLPVDRSLAELIATRKGCAESVCEERKKYHENRAVAKSLRDSDVSLESKDMPKVVAGYHSLWQMMQDVFLAVACLRTNEPEFALMQSDFNPQNMLVDENHKIVGLIDFDCTEAIPRQIAWCSVPHWLAADWNDDFMWPVEGGALQHMMPGDFARYRAEYCRFLREACAGNEALSDHRFSSKSHIYRALLSSYETFDKIKSFVSNVMVDVLPRNVKSLDYYAERIGKKGFLDGEEAWLKQHLEEFFRPDSLTSMRCFLQQNSIGQNGDQQRERMSAQPKGSKPGLHQHESNDSRAVTTTSFPPRLEKTEQCEPSGLRASSSQDSSPVESATDQAVFPQQEKSHFDHEVPASLAGSPRNSIARTTTRSSVGPHGETYPEGGLRAWLVVFGSFCGLLAALGIMNTIGVYQSYLAENQLRGYTESTIGWIISIYVFLAFGAGLIIGPVFDQYGPRWLVFAGAILILLSTFLLGVCTAYWHFVLVFGILGGLGTALIFTPTIAAIGHFFYVKRGTATGLAAAGGSLGGVTFPLMLQSLFPKVGWGWATRVQGFIFLLLLIVTNLLVRSRLPPKPDANIMPDFRILQKVDFALVTIGTFFMEWGLFAPISYVTAYSLSSGAMSTTFAYQIVAILNAGSTLGRWLPGLLADKMGRFNAMLASLFLCMISTMALWLPATVLSSSENAETSRTAVLGLTIIYCILFGFGSGSNISLTPVCVGMLCKTEEYGRYYSTCYVFVAVGTLTGIPIAGALIEACDGAFWGVALFTGLCYIVALIAFTVIRVRKVGWKPTAIY</sequence>
<dbReference type="InterPro" id="IPR002575">
    <property type="entry name" value="Aminoglycoside_PTrfase"/>
</dbReference>
<reference evidence="6 7" key="1">
    <citation type="submission" date="2015-07" db="EMBL/GenBank/DDBJ databases">
        <title>Comparative genomics of the Sigatoka disease complex on banana suggests a link between parallel evolutionary changes in Pseudocercospora fijiensis and Pseudocercospora eumusae and increased virulence on the banana host.</title>
        <authorList>
            <person name="Chang T.-C."/>
            <person name="Salvucci A."/>
            <person name="Crous P.W."/>
            <person name="Stergiopoulos I."/>
        </authorList>
    </citation>
    <scope>NUCLEOTIDE SEQUENCE [LARGE SCALE GENOMIC DNA]</scope>
    <source>
        <strain evidence="6 7">CBS 114824</strain>
    </source>
</reference>
<evidence type="ECO:0000256" key="2">
    <source>
        <dbReference type="ARBA" id="ARBA00006727"/>
    </source>
</evidence>
<gene>
    <name evidence="6" type="ORF">AC578_1002</name>
</gene>
<feature type="transmembrane region" description="Helical" evidence="4">
    <location>
        <begin position="1037"/>
        <end position="1056"/>
    </location>
</feature>
<evidence type="ECO:0000259" key="5">
    <source>
        <dbReference type="PROSITE" id="PS50850"/>
    </source>
</evidence>
<feature type="compositionally biased region" description="Polar residues" evidence="3">
    <location>
        <begin position="625"/>
        <end position="640"/>
    </location>
</feature>
<evidence type="ECO:0000256" key="1">
    <source>
        <dbReference type="ARBA" id="ARBA00004141"/>
    </source>
</evidence>
<keyword evidence="4" id="KW-1133">Transmembrane helix</keyword>
<feature type="compositionally biased region" description="Basic and acidic residues" evidence="3">
    <location>
        <begin position="33"/>
        <end position="54"/>
    </location>
</feature>
<feature type="transmembrane region" description="Helical" evidence="4">
    <location>
        <begin position="691"/>
        <end position="712"/>
    </location>
</feature>
<feature type="region of interest" description="Disordered" evidence="3">
    <location>
        <begin position="570"/>
        <end position="681"/>
    </location>
</feature>
<keyword evidence="4" id="KW-0812">Transmembrane</keyword>
<evidence type="ECO:0000256" key="4">
    <source>
        <dbReference type="SAM" id="Phobius"/>
    </source>
</evidence>
<feature type="transmembrane region" description="Helical" evidence="4">
    <location>
        <begin position="929"/>
        <end position="948"/>
    </location>
</feature>
<dbReference type="SUPFAM" id="SSF103473">
    <property type="entry name" value="MFS general substrate transporter"/>
    <property type="match status" value="1"/>
</dbReference>
<feature type="transmembrane region" description="Helical" evidence="4">
    <location>
        <begin position="732"/>
        <end position="754"/>
    </location>
</feature>
<dbReference type="InterPro" id="IPR020846">
    <property type="entry name" value="MFS_dom"/>
</dbReference>
<feature type="region of interest" description="Disordered" evidence="3">
    <location>
        <begin position="1"/>
        <end position="106"/>
    </location>
</feature>
<organism evidence="6 7">
    <name type="scientific">Pseudocercospora eumusae</name>
    <dbReference type="NCBI Taxonomy" id="321146"/>
    <lineage>
        <taxon>Eukaryota</taxon>
        <taxon>Fungi</taxon>
        <taxon>Dikarya</taxon>
        <taxon>Ascomycota</taxon>
        <taxon>Pezizomycotina</taxon>
        <taxon>Dothideomycetes</taxon>
        <taxon>Dothideomycetidae</taxon>
        <taxon>Mycosphaerellales</taxon>
        <taxon>Mycosphaerellaceae</taxon>
        <taxon>Pseudocercospora</taxon>
    </lineage>
</organism>
<dbReference type="Pfam" id="PF01636">
    <property type="entry name" value="APH"/>
    <property type="match status" value="1"/>
</dbReference>
<dbReference type="Proteomes" id="UP000070133">
    <property type="component" value="Unassembled WGS sequence"/>
</dbReference>
<comment type="subcellular location">
    <subcellularLocation>
        <location evidence="1">Membrane</location>
        <topology evidence="1">Multi-pass membrane protein</topology>
    </subcellularLocation>
</comment>
<feature type="transmembrane region" description="Helical" evidence="4">
    <location>
        <begin position="1062"/>
        <end position="1084"/>
    </location>
</feature>
<dbReference type="Gene3D" id="1.20.1250.20">
    <property type="entry name" value="MFS general substrate transporter like domains"/>
    <property type="match status" value="2"/>
</dbReference>
<accession>A0A139HTP2</accession>
<dbReference type="AlphaFoldDB" id="A0A139HTP2"/>
<dbReference type="PANTHER" id="PTHR11360:SF177">
    <property type="entry name" value="RIBOFLAVIN TRANSPORTER MCH5"/>
    <property type="match status" value="1"/>
</dbReference>
<evidence type="ECO:0000313" key="7">
    <source>
        <dbReference type="Proteomes" id="UP000070133"/>
    </source>
</evidence>
<dbReference type="InterPro" id="IPR011009">
    <property type="entry name" value="Kinase-like_dom_sf"/>
</dbReference>
<dbReference type="EMBL" id="LFZN01000010">
    <property type="protein sequence ID" value="KXT05796.1"/>
    <property type="molecule type" value="Genomic_DNA"/>
</dbReference>